<dbReference type="Proteomes" id="UP000559182">
    <property type="component" value="Unassembled WGS sequence"/>
</dbReference>
<dbReference type="SUPFAM" id="SSF55961">
    <property type="entry name" value="Bet v1-like"/>
    <property type="match status" value="1"/>
</dbReference>
<dbReference type="Gene3D" id="3.30.530.20">
    <property type="match status" value="1"/>
</dbReference>
<dbReference type="RefSeq" id="WP_183321059.1">
    <property type="nucleotide sequence ID" value="NZ_JACHVQ010000002.1"/>
</dbReference>
<reference evidence="1 2" key="1">
    <citation type="submission" date="2020-08" db="EMBL/GenBank/DDBJ databases">
        <title>Sequencing the genomes of 1000 actinobacteria strains.</title>
        <authorList>
            <person name="Klenk H.-P."/>
        </authorList>
    </citation>
    <scope>NUCLEOTIDE SEQUENCE [LARGE SCALE GENOMIC DNA]</scope>
    <source>
        <strain evidence="1 2">DSM 105369</strain>
    </source>
</reference>
<name>A0A839N4H1_9MICO</name>
<evidence type="ECO:0008006" key="3">
    <source>
        <dbReference type="Google" id="ProtNLM"/>
    </source>
</evidence>
<proteinExistence type="predicted"/>
<dbReference type="InterPro" id="IPR019587">
    <property type="entry name" value="Polyketide_cyclase/dehydratase"/>
</dbReference>
<evidence type="ECO:0000313" key="1">
    <source>
        <dbReference type="EMBL" id="MBB2892638.1"/>
    </source>
</evidence>
<dbReference type="Pfam" id="PF10604">
    <property type="entry name" value="Polyketide_cyc2"/>
    <property type="match status" value="1"/>
</dbReference>
<dbReference type="AlphaFoldDB" id="A0A839N4H1"/>
<accession>A0A839N4H1</accession>
<evidence type="ECO:0000313" key="2">
    <source>
        <dbReference type="Proteomes" id="UP000559182"/>
    </source>
</evidence>
<keyword evidence="2" id="KW-1185">Reference proteome</keyword>
<dbReference type="EMBL" id="JACHVQ010000002">
    <property type="protein sequence ID" value="MBB2892638.1"/>
    <property type="molecule type" value="Genomic_DNA"/>
</dbReference>
<comment type="caution">
    <text evidence="1">The sequence shown here is derived from an EMBL/GenBank/DDBJ whole genome shotgun (WGS) entry which is preliminary data.</text>
</comment>
<dbReference type="InterPro" id="IPR023393">
    <property type="entry name" value="START-like_dom_sf"/>
</dbReference>
<gene>
    <name evidence="1" type="ORF">FHU39_002656</name>
</gene>
<organism evidence="1 2">
    <name type="scientific">Flexivirga oryzae</name>
    <dbReference type="NCBI Taxonomy" id="1794944"/>
    <lineage>
        <taxon>Bacteria</taxon>
        <taxon>Bacillati</taxon>
        <taxon>Actinomycetota</taxon>
        <taxon>Actinomycetes</taxon>
        <taxon>Micrococcales</taxon>
        <taxon>Dermacoccaceae</taxon>
        <taxon>Flexivirga</taxon>
    </lineage>
</organism>
<protein>
    <recommendedName>
        <fullName evidence="3">Polyketide cyclase</fullName>
    </recommendedName>
</protein>
<sequence length="141" mass="15589">MMEISEPSTANAQRLWHYLGDVERWGDHLPTFKSVRHVGGPTPTDVGSRFEVRQPGVATAVYEITRWEPEQGFTWVGRVPGVATTGSHDIEPDGDGNRIRLALDWSGPLAWAIRPLLSAKARRMMQSEGQTIAGLAERPEG</sequence>